<keyword evidence="2" id="KW-1185">Reference proteome</keyword>
<protein>
    <submittedName>
        <fullName evidence="1">Uncharacterized protein</fullName>
    </submittedName>
</protein>
<dbReference type="AlphaFoldDB" id="A0A1I2SQ99"/>
<reference evidence="2" key="1">
    <citation type="submission" date="2016-10" db="EMBL/GenBank/DDBJ databases">
        <authorList>
            <person name="Varghese N."/>
            <person name="Submissions S."/>
        </authorList>
    </citation>
    <scope>NUCLEOTIDE SEQUENCE [LARGE SCALE GENOMIC DNA]</scope>
    <source>
        <strain evidence="2">DSM 17038</strain>
    </source>
</reference>
<dbReference type="STRING" id="341036.SAMN05660649_01949"/>
<accession>A0A1I2SQ99</accession>
<evidence type="ECO:0000313" key="1">
    <source>
        <dbReference type="EMBL" id="SFG54958.1"/>
    </source>
</evidence>
<organism evidence="1 2">
    <name type="scientific">Desulfotruncus arcticus DSM 17038</name>
    <dbReference type="NCBI Taxonomy" id="1121424"/>
    <lineage>
        <taxon>Bacteria</taxon>
        <taxon>Bacillati</taxon>
        <taxon>Bacillota</taxon>
        <taxon>Clostridia</taxon>
        <taxon>Eubacteriales</taxon>
        <taxon>Desulfallaceae</taxon>
        <taxon>Desulfotruncus</taxon>
    </lineage>
</organism>
<dbReference type="EMBL" id="FOOX01000006">
    <property type="protein sequence ID" value="SFG54958.1"/>
    <property type="molecule type" value="Genomic_DNA"/>
</dbReference>
<name>A0A1I2SQ99_9FIRM</name>
<gene>
    <name evidence="1" type="ORF">SAMN05660649_01949</name>
</gene>
<dbReference type="Proteomes" id="UP000199337">
    <property type="component" value="Unassembled WGS sequence"/>
</dbReference>
<evidence type="ECO:0000313" key="2">
    <source>
        <dbReference type="Proteomes" id="UP000199337"/>
    </source>
</evidence>
<proteinExistence type="predicted"/>
<sequence length="103" mass="12001">MEHYHSVTRNQIIKDMISIQIQLEKSNHHVQQGIFVKPGPVMQEDDFLEVFFLTVVLKVRIIGSCLILDKFGFIPYVKEMDNLTQVVIWYIIINDPSGHLIFS</sequence>